<gene>
    <name evidence="1" type="ORF">GPM918_LOCUS45253</name>
    <name evidence="2" type="ORF">SRO942_LOCUS47593</name>
</gene>
<evidence type="ECO:0000313" key="2">
    <source>
        <dbReference type="EMBL" id="CAF4566549.1"/>
    </source>
</evidence>
<dbReference type="InterPro" id="IPR036396">
    <property type="entry name" value="Cyt_P450_sf"/>
</dbReference>
<dbReference type="GO" id="GO:0016705">
    <property type="term" value="F:oxidoreductase activity, acting on paired donors, with incorporation or reduction of molecular oxygen"/>
    <property type="evidence" value="ECO:0007669"/>
    <property type="project" value="InterPro"/>
</dbReference>
<proteinExistence type="predicted"/>
<organism evidence="1 3">
    <name type="scientific">Didymodactylos carnosus</name>
    <dbReference type="NCBI Taxonomy" id="1234261"/>
    <lineage>
        <taxon>Eukaryota</taxon>
        <taxon>Metazoa</taxon>
        <taxon>Spiralia</taxon>
        <taxon>Gnathifera</taxon>
        <taxon>Rotifera</taxon>
        <taxon>Eurotatoria</taxon>
        <taxon>Bdelloidea</taxon>
        <taxon>Philodinida</taxon>
        <taxon>Philodinidae</taxon>
        <taxon>Didymodactylos</taxon>
    </lineage>
</organism>
<dbReference type="Gene3D" id="1.10.630.10">
    <property type="entry name" value="Cytochrome P450"/>
    <property type="match status" value="1"/>
</dbReference>
<sequence length="81" mass="9517">FYSLARDKRYWKIDPDLFYPERFQNEDKDHQPYGLNAGENGQCGKNLLKRVDGRLVNLDGKSSVQMEPGVSHLKIEYQRNE</sequence>
<evidence type="ECO:0000313" key="3">
    <source>
        <dbReference type="Proteomes" id="UP000663829"/>
    </source>
</evidence>
<comment type="caution">
    <text evidence="1">The sequence shown here is derived from an EMBL/GenBank/DDBJ whole genome shotgun (WGS) entry which is preliminary data.</text>
</comment>
<protein>
    <submittedName>
        <fullName evidence="1">Uncharacterized protein</fullName>
    </submittedName>
</protein>
<reference evidence="1" key="1">
    <citation type="submission" date="2021-02" db="EMBL/GenBank/DDBJ databases">
        <authorList>
            <person name="Nowell W R."/>
        </authorList>
    </citation>
    <scope>NUCLEOTIDE SEQUENCE</scope>
</reference>
<dbReference type="EMBL" id="CAJOBC010119297">
    <property type="protein sequence ID" value="CAF4566549.1"/>
    <property type="molecule type" value="Genomic_DNA"/>
</dbReference>
<dbReference type="Proteomes" id="UP000681722">
    <property type="component" value="Unassembled WGS sequence"/>
</dbReference>
<dbReference type="GO" id="GO:0004497">
    <property type="term" value="F:monooxygenase activity"/>
    <property type="evidence" value="ECO:0007669"/>
    <property type="project" value="InterPro"/>
</dbReference>
<name>A0A816EAT7_9BILA</name>
<evidence type="ECO:0000313" key="1">
    <source>
        <dbReference type="EMBL" id="CAF1646490.1"/>
    </source>
</evidence>
<feature type="non-terminal residue" evidence="1">
    <location>
        <position position="1"/>
    </location>
</feature>
<dbReference type="EMBL" id="CAJNOQ010049517">
    <property type="protein sequence ID" value="CAF1646490.1"/>
    <property type="molecule type" value="Genomic_DNA"/>
</dbReference>
<keyword evidence="3" id="KW-1185">Reference proteome</keyword>
<accession>A0A816EAT7</accession>
<dbReference type="OrthoDB" id="3643at2759"/>
<dbReference type="GO" id="GO:0020037">
    <property type="term" value="F:heme binding"/>
    <property type="evidence" value="ECO:0007669"/>
    <property type="project" value="InterPro"/>
</dbReference>
<dbReference type="Proteomes" id="UP000663829">
    <property type="component" value="Unassembled WGS sequence"/>
</dbReference>
<dbReference type="SUPFAM" id="SSF48264">
    <property type="entry name" value="Cytochrome P450"/>
    <property type="match status" value="1"/>
</dbReference>
<dbReference type="AlphaFoldDB" id="A0A816EAT7"/>
<dbReference type="GO" id="GO:0005506">
    <property type="term" value="F:iron ion binding"/>
    <property type="evidence" value="ECO:0007669"/>
    <property type="project" value="InterPro"/>
</dbReference>